<dbReference type="EMBL" id="GBRH01208129">
    <property type="protein sequence ID" value="JAD89766.1"/>
    <property type="molecule type" value="Transcribed_RNA"/>
</dbReference>
<dbReference type="PANTHER" id="PTHR10314">
    <property type="entry name" value="CYSTATHIONINE BETA-SYNTHASE"/>
    <property type="match status" value="1"/>
</dbReference>
<dbReference type="SUPFAM" id="SSF53686">
    <property type="entry name" value="Tryptophan synthase beta subunit-like PLP-dependent enzymes"/>
    <property type="match status" value="1"/>
</dbReference>
<dbReference type="InterPro" id="IPR036052">
    <property type="entry name" value="TrpB-like_PALP_sf"/>
</dbReference>
<evidence type="ECO:0000313" key="1">
    <source>
        <dbReference type="EMBL" id="JAD89766.1"/>
    </source>
</evidence>
<proteinExistence type="predicted"/>
<organism evidence="1">
    <name type="scientific">Arundo donax</name>
    <name type="common">Giant reed</name>
    <name type="synonym">Donax arundinaceus</name>
    <dbReference type="NCBI Taxonomy" id="35708"/>
    <lineage>
        <taxon>Eukaryota</taxon>
        <taxon>Viridiplantae</taxon>
        <taxon>Streptophyta</taxon>
        <taxon>Embryophyta</taxon>
        <taxon>Tracheophyta</taxon>
        <taxon>Spermatophyta</taxon>
        <taxon>Magnoliopsida</taxon>
        <taxon>Liliopsida</taxon>
        <taxon>Poales</taxon>
        <taxon>Poaceae</taxon>
        <taxon>PACMAD clade</taxon>
        <taxon>Arundinoideae</taxon>
        <taxon>Arundineae</taxon>
        <taxon>Arundo</taxon>
    </lineage>
</organism>
<reference evidence="1" key="1">
    <citation type="submission" date="2014-09" db="EMBL/GenBank/DDBJ databases">
        <authorList>
            <person name="Magalhaes I.L.F."/>
            <person name="Oliveira U."/>
            <person name="Santos F.R."/>
            <person name="Vidigal T.H.D.A."/>
            <person name="Brescovit A.D."/>
            <person name="Santos A.J."/>
        </authorList>
    </citation>
    <scope>NUCLEOTIDE SEQUENCE</scope>
    <source>
        <tissue evidence="1">Shoot tissue taken approximately 20 cm above the soil surface</tissue>
    </source>
</reference>
<dbReference type="Gene3D" id="3.40.50.1100">
    <property type="match status" value="1"/>
</dbReference>
<reference evidence="1" key="2">
    <citation type="journal article" date="2015" name="Data Brief">
        <title>Shoot transcriptome of the giant reed, Arundo donax.</title>
        <authorList>
            <person name="Barrero R.A."/>
            <person name="Guerrero F.D."/>
            <person name="Moolhuijzen P."/>
            <person name="Goolsby J.A."/>
            <person name="Tidwell J."/>
            <person name="Bellgard S.E."/>
            <person name="Bellgard M.I."/>
        </authorList>
    </citation>
    <scope>NUCLEOTIDE SEQUENCE</scope>
    <source>
        <tissue evidence="1">Shoot tissue taken approximately 20 cm above the soil surface</tissue>
    </source>
</reference>
<protein>
    <submittedName>
        <fullName evidence="1">CYSC1</fullName>
    </submittedName>
</protein>
<accession>A0A0A9DPM4</accession>
<dbReference type="AlphaFoldDB" id="A0A0A9DPM4"/>
<dbReference type="InterPro" id="IPR050214">
    <property type="entry name" value="Cys_Synth/Cystath_Beta-Synth"/>
</dbReference>
<sequence>MLILNQRRMHTSTEHENVCQVGISSGANTVVALELAKKPENKGKLIVTVLPSLGEQYLSSALFDELRKEAEAMEPVDQFGQSNKDWIFGA</sequence>
<name>A0A0A9DPM4_ARUDO</name>